<dbReference type="EMBL" id="HBUF01204879">
    <property type="protein sequence ID" value="CAG6663239.1"/>
    <property type="molecule type" value="Transcribed_RNA"/>
</dbReference>
<evidence type="ECO:0000259" key="8">
    <source>
        <dbReference type="PROSITE" id="PS50020"/>
    </source>
</evidence>
<dbReference type="InterPro" id="IPR051583">
    <property type="entry name" value="YAP1"/>
</dbReference>
<evidence type="ECO:0000256" key="3">
    <source>
        <dbReference type="ARBA" id="ARBA00022490"/>
    </source>
</evidence>
<protein>
    <submittedName>
        <fullName evidence="9">Transcriptional coactivator YAP1</fullName>
    </submittedName>
</protein>
<dbReference type="Gene3D" id="6.20.430.10">
    <property type="match status" value="1"/>
</dbReference>
<feature type="compositionally biased region" description="Low complexity" evidence="7">
    <location>
        <begin position="204"/>
        <end position="221"/>
    </location>
</feature>
<name>A0A8D8R6P6_9HEMI</name>
<dbReference type="PANTHER" id="PTHR17616:SF8">
    <property type="entry name" value="TRANSCRIPTIONAL COACTIVATOR YORKIE"/>
    <property type="match status" value="1"/>
</dbReference>
<sequence>MSQEEINSVLRADASSENDSLRALFDSVLKPDSNATRQLSKPLKMRNLPKSFFQPPSTGSRSPSVSSISHSRENSADSAFGNSTITSPSSSVSGTGLQIAHPRAHSSPASLQQTYASAQQQHQQHLKQRSYDITNVLDELGPLPPGWEQARTAEGQVYYLNHHTKSTTWEDPRKTLAAQVQSQHQRSAELLSSPSPQPSPQTPTKPSGSVSPGSLGPLPEGWDMATTAEGETYFINHTTRTTSWYDPRIPIHLQRVPTAGAILPQSNVAWLPQSQSPQSIQASQQKLRLQSLQLEREKLKQRRAEIIRQQALIQSTTDGATTVLDPFLSSLADHSRQKSDDSGLGMGSNYSVPATPEDFLSSMDDNMDGVSEGGSVATLDNIDSTDDLVASLQLGEEFSSDILDVLIPSNHHSCF</sequence>
<dbReference type="InterPro" id="IPR036020">
    <property type="entry name" value="WW_dom_sf"/>
</dbReference>
<dbReference type="EMBL" id="HBUF01354219">
    <property type="protein sequence ID" value="CAG6716284.1"/>
    <property type="molecule type" value="Transcribed_RNA"/>
</dbReference>
<keyword evidence="6" id="KW-0175">Coiled coil</keyword>
<dbReference type="EMBL" id="HBUF01565222">
    <property type="protein sequence ID" value="CAG6764243.1"/>
    <property type="molecule type" value="Transcribed_RNA"/>
</dbReference>
<reference evidence="9" key="1">
    <citation type="submission" date="2021-05" db="EMBL/GenBank/DDBJ databases">
        <authorList>
            <person name="Alioto T."/>
            <person name="Alioto T."/>
            <person name="Gomez Garrido J."/>
        </authorList>
    </citation>
    <scope>NUCLEOTIDE SEQUENCE</scope>
</reference>
<dbReference type="SUPFAM" id="SSF51045">
    <property type="entry name" value="WW domain"/>
    <property type="match status" value="2"/>
</dbReference>
<dbReference type="InterPro" id="IPR001202">
    <property type="entry name" value="WW_dom"/>
</dbReference>
<dbReference type="PROSITE" id="PS50020">
    <property type="entry name" value="WW_DOMAIN_2"/>
    <property type="match status" value="2"/>
</dbReference>
<dbReference type="PROSITE" id="PS01159">
    <property type="entry name" value="WW_DOMAIN_1"/>
    <property type="match status" value="2"/>
</dbReference>
<proteinExistence type="predicted"/>
<keyword evidence="3" id="KW-0963">Cytoplasm</keyword>
<dbReference type="AlphaFoldDB" id="A0A8D8R6P6"/>
<feature type="coiled-coil region" evidence="6">
    <location>
        <begin position="282"/>
        <end position="309"/>
    </location>
</feature>
<evidence type="ECO:0000256" key="7">
    <source>
        <dbReference type="SAM" id="MobiDB-lite"/>
    </source>
</evidence>
<feature type="domain" description="WW" evidence="8">
    <location>
        <begin position="141"/>
        <end position="174"/>
    </location>
</feature>
<dbReference type="CDD" id="cd00201">
    <property type="entry name" value="WW"/>
    <property type="match status" value="2"/>
</dbReference>
<evidence type="ECO:0000256" key="1">
    <source>
        <dbReference type="ARBA" id="ARBA00004123"/>
    </source>
</evidence>
<dbReference type="EMBL" id="HBUF01204878">
    <property type="protein sequence ID" value="CAG6663238.1"/>
    <property type="molecule type" value="Transcribed_RNA"/>
</dbReference>
<feature type="region of interest" description="Disordered" evidence="7">
    <location>
        <begin position="179"/>
        <end position="223"/>
    </location>
</feature>
<dbReference type="EMBL" id="HBUF01137019">
    <property type="protein sequence ID" value="CAG6645459.1"/>
    <property type="molecule type" value="Transcribed_RNA"/>
</dbReference>
<dbReference type="GO" id="GO:0005737">
    <property type="term" value="C:cytoplasm"/>
    <property type="evidence" value="ECO:0007669"/>
    <property type="project" value="UniProtKB-SubCell"/>
</dbReference>
<dbReference type="EMBL" id="HBUF01565223">
    <property type="protein sequence ID" value="CAG6764244.1"/>
    <property type="molecule type" value="Transcribed_RNA"/>
</dbReference>
<dbReference type="PANTHER" id="PTHR17616">
    <property type="entry name" value="YES-ASSOCIATED PROTEIN YAP1 FAMILY MEMBER"/>
    <property type="match status" value="1"/>
</dbReference>
<evidence type="ECO:0000256" key="2">
    <source>
        <dbReference type="ARBA" id="ARBA00004496"/>
    </source>
</evidence>
<dbReference type="Gene3D" id="2.20.70.10">
    <property type="match status" value="2"/>
</dbReference>
<dbReference type="GO" id="GO:0045944">
    <property type="term" value="P:positive regulation of transcription by RNA polymerase II"/>
    <property type="evidence" value="ECO:0007669"/>
    <property type="project" value="TreeGrafter"/>
</dbReference>
<dbReference type="GO" id="GO:0035329">
    <property type="term" value="P:hippo signaling"/>
    <property type="evidence" value="ECO:0007669"/>
    <property type="project" value="TreeGrafter"/>
</dbReference>
<organism evidence="9">
    <name type="scientific">Cacopsylla melanoneura</name>
    <dbReference type="NCBI Taxonomy" id="428564"/>
    <lineage>
        <taxon>Eukaryota</taxon>
        <taxon>Metazoa</taxon>
        <taxon>Ecdysozoa</taxon>
        <taxon>Arthropoda</taxon>
        <taxon>Hexapoda</taxon>
        <taxon>Insecta</taxon>
        <taxon>Pterygota</taxon>
        <taxon>Neoptera</taxon>
        <taxon>Paraneoptera</taxon>
        <taxon>Hemiptera</taxon>
        <taxon>Sternorrhyncha</taxon>
        <taxon>Psylloidea</taxon>
        <taxon>Psyllidae</taxon>
        <taxon>Psyllinae</taxon>
        <taxon>Cacopsylla</taxon>
    </lineage>
</organism>
<evidence type="ECO:0000313" key="9">
    <source>
        <dbReference type="EMBL" id="CAG6645459.1"/>
    </source>
</evidence>
<dbReference type="EMBL" id="HBUF01137020">
    <property type="protein sequence ID" value="CAG6645460.1"/>
    <property type="molecule type" value="Transcribed_RNA"/>
</dbReference>
<evidence type="ECO:0000256" key="4">
    <source>
        <dbReference type="ARBA" id="ARBA00023159"/>
    </source>
</evidence>
<dbReference type="GO" id="GO:0003713">
    <property type="term" value="F:transcription coactivator activity"/>
    <property type="evidence" value="ECO:0007669"/>
    <property type="project" value="TreeGrafter"/>
</dbReference>
<dbReference type="EMBL" id="HBUF01137018">
    <property type="protein sequence ID" value="CAG6645458.1"/>
    <property type="molecule type" value="Transcribed_RNA"/>
</dbReference>
<dbReference type="SMART" id="SM00456">
    <property type="entry name" value="WW"/>
    <property type="match status" value="2"/>
</dbReference>
<evidence type="ECO:0000256" key="5">
    <source>
        <dbReference type="ARBA" id="ARBA00023242"/>
    </source>
</evidence>
<dbReference type="EMBL" id="HBUF01354220">
    <property type="protein sequence ID" value="CAG6716285.1"/>
    <property type="molecule type" value="Transcribed_RNA"/>
</dbReference>
<feature type="compositionally biased region" description="Low complexity" evidence="7">
    <location>
        <begin position="81"/>
        <end position="96"/>
    </location>
</feature>
<keyword evidence="5" id="KW-0539">Nucleus</keyword>
<evidence type="ECO:0000256" key="6">
    <source>
        <dbReference type="SAM" id="Coils"/>
    </source>
</evidence>
<feature type="region of interest" description="Disordered" evidence="7">
    <location>
        <begin position="333"/>
        <end position="378"/>
    </location>
</feature>
<feature type="compositionally biased region" description="Low complexity" evidence="7">
    <location>
        <begin position="110"/>
        <end position="123"/>
    </location>
</feature>
<accession>A0A8D8R6P6</accession>
<keyword evidence="4" id="KW-0010">Activator</keyword>
<feature type="compositionally biased region" description="Low complexity" evidence="7">
    <location>
        <begin position="55"/>
        <end position="69"/>
    </location>
</feature>
<dbReference type="FunFam" id="2.20.70.10:FF:000017">
    <property type="entry name" value="E3 ubiquitin-protein ligase"/>
    <property type="match status" value="1"/>
</dbReference>
<dbReference type="EMBL" id="HBUF01204880">
    <property type="protein sequence ID" value="CAG6663240.1"/>
    <property type="molecule type" value="Transcribed_RNA"/>
</dbReference>
<comment type="subcellular location">
    <subcellularLocation>
        <location evidence="2">Cytoplasm</location>
    </subcellularLocation>
    <subcellularLocation>
        <location evidence="1">Nucleus</location>
    </subcellularLocation>
</comment>
<dbReference type="Pfam" id="PF00397">
    <property type="entry name" value="WW"/>
    <property type="match status" value="2"/>
</dbReference>
<dbReference type="GO" id="GO:0005634">
    <property type="term" value="C:nucleus"/>
    <property type="evidence" value="ECO:0007669"/>
    <property type="project" value="UniProtKB-SubCell"/>
</dbReference>
<feature type="domain" description="WW" evidence="8">
    <location>
        <begin position="216"/>
        <end position="249"/>
    </location>
</feature>
<dbReference type="FunFam" id="2.20.70.10:FF:000012">
    <property type="entry name" value="transcriptional coactivator YAP1 isoform X2"/>
    <property type="match status" value="1"/>
</dbReference>
<feature type="region of interest" description="Disordered" evidence="7">
    <location>
        <begin position="25"/>
        <end position="127"/>
    </location>
</feature>